<evidence type="ECO:0000256" key="1">
    <source>
        <dbReference type="ARBA" id="ARBA00004141"/>
    </source>
</evidence>
<name>A0A8H2LMG0_9FLAO</name>
<keyword evidence="2 5" id="KW-0812">Transmembrane</keyword>
<comment type="caution">
    <text evidence="6">The sequence shown here is derived from an EMBL/GenBank/DDBJ whole genome shotgun (WGS) entry which is preliminary data.</text>
</comment>
<evidence type="ECO:0000256" key="2">
    <source>
        <dbReference type="ARBA" id="ARBA00022692"/>
    </source>
</evidence>
<evidence type="ECO:0000256" key="5">
    <source>
        <dbReference type="SAM" id="Phobius"/>
    </source>
</evidence>
<keyword evidence="4 5" id="KW-0472">Membrane</keyword>
<feature type="transmembrane region" description="Helical" evidence="5">
    <location>
        <begin position="6"/>
        <end position="24"/>
    </location>
</feature>
<comment type="subcellular location">
    <subcellularLocation>
        <location evidence="1">Membrane</location>
        <topology evidence="1">Multi-pass membrane protein</topology>
    </subcellularLocation>
</comment>
<keyword evidence="7" id="KW-1185">Reference proteome</keyword>
<evidence type="ECO:0000313" key="6">
    <source>
        <dbReference type="EMBL" id="TYB74485.1"/>
    </source>
</evidence>
<dbReference type="EMBL" id="VSKM01000006">
    <property type="protein sequence ID" value="TYB74485.1"/>
    <property type="molecule type" value="Genomic_DNA"/>
</dbReference>
<evidence type="ECO:0000313" key="7">
    <source>
        <dbReference type="Proteomes" id="UP000323324"/>
    </source>
</evidence>
<keyword evidence="3 5" id="KW-1133">Transmembrane helix</keyword>
<feature type="transmembrane region" description="Helical" evidence="5">
    <location>
        <begin position="95"/>
        <end position="112"/>
    </location>
</feature>
<organism evidence="6 7">
    <name type="scientific">Bizionia saleffrena</name>
    <dbReference type="NCBI Taxonomy" id="291189"/>
    <lineage>
        <taxon>Bacteria</taxon>
        <taxon>Pseudomonadati</taxon>
        <taxon>Bacteroidota</taxon>
        <taxon>Flavobacteriia</taxon>
        <taxon>Flavobacteriales</taxon>
        <taxon>Flavobacteriaceae</taxon>
        <taxon>Bizionia</taxon>
    </lineage>
</organism>
<dbReference type="AlphaFoldDB" id="A0A8H2LMG0"/>
<dbReference type="GO" id="GO:0016020">
    <property type="term" value="C:membrane"/>
    <property type="evidence" value="ECO:0007669"/>
    <property type="project" value="UniProtKB-SubCell"/>
</dbReference>
<evidence type="ECO:0008006" key="8">
    <source>
        <dbReference type="Google" id="ProtNLM"/>
    </source>
</evidence>
<protein>
    <recommendedName>
        <fullName evidence="8">DoxX family protein</fullName>
    </recommendedName>
</protein>
<gene>
    <name evidence="6" type="ORF">ES676_07355</name>
</gene>
<evidence type="ECO:0000256" key="4">
    <source>
        <dbReference type="ARBA" id="ARBA00023136"/>
    </source>
</evidence>
<reference evidence="6 7" key="1">
    <citation type="submission" date="2019-08" db="EMBL/GenBank/DDBJ databases">
        <title>Genomes of Antarctic Bizionia species.</title>
        <authorList>
            <person name="Bowman J.P."/>
        </authorList>
    </citation>
    <scope>NUCLEOTIDE SEQUENCE [LARGE SCALE GENOMIC DNA]</scope>
    <source>
        <strain evidence="6 7">HFD</strain>
    </source>
</reference>
<dbReference type="Pfam" id="PF13564">
    <property type="entry name" value="DoxX_2"/>
    <property type="match status" value="1"/>
</dbReference>
<accession>A0A8H2LMG0</accession>
<dbReference type="InterPro" id="IPR032808">
    <property type="entry name" value="DoxX"/>
</dbReference>
<sequence>MNILHITVFISSSAFLFYGTNCLVSKKMKAEFIRFGLEKQRVATGYFQLLGALGLVFGYFFSPNLVFIASVGLTLLMLSGFAVRLKIKDSLLESLPSLLFALINLYICIKYYDKLSFI</sequence>
<evidence type="ECO:0000256" key="3">
    <source>
        <dbReference type="ARBA" id="ARBA00022989"/>
    </source>
</evidence>
<dbReference type="Proteomes" id="UP000323324">
    <property type="component" value="Unassembled WGS sequence"/>
</dbReference>
<feature type="transmembrane region" description="Helical" evidence="5">
    <location>
        <begin position="45"/>
        <end position="61"/>
    </location>
</feature>
<feature type="transmembrane region" description="Helical" evidence="5">
    <location>
        <begin position="67"/>
        <end position="83"/>
    </location>
</feature>
<dbReference type="RefSeq" id="WP_148369681.1">
    <property type="nucleotide sequence ID" value="NZ_VSKM01000006.1"/>
</dbReference>
<proteinExistence type="predicted"/>